<sequence length="72" mass="7973">MSREQFGGGIESELSTLLPAPLLKSGPVQLGARGFWLVTSWPQQHLDRVRGVGQFKALMEVFQRQAVSDDAF</sequence>
<dbReference type="AlphaFoldDB" id="A0A1M7E5C1"/>
<gene>
    <name evidence="1" type="ORF">SAMN05660971_01616</name>
</gene>
<proteinExistence type="predicted"/>
<dbReference type="STRING" id="44933.SAMN05660971_01616"/>
<accession>A0A1M7E5C1</accession>
<evidence type="ECO:0000313" key="2">
    <source>
        <dbReference type="Proteomes" id="UP000184123"/>
    </source>
</evidence>
<name>A0A1M7E5C1_9GAMM</name>
<organism evidence="1 2">
    <name type="scientific">Halomonas cupida</name>
    <dbReference type="NCBI Taxonomy" id="44933"/>
    <lineage>
        <taxon>Bacteria</taxon>
        <taxon>Pseudomonadati</taxon>
        <taxon>Pseudomonadota</taxon>
        <taxon>Gammaproteobacteria</taxon>
        <taxon>Oceanospirillales</taxon>
        <taxon>Halomonadaceae</taxon>
        <taxon>Halomonas</taxon>
    </lineage>
</organism>
<dbReference type="Proteomes" id="UP000184123">
    <property type="component" value="Unassembled WGS sequence"/>
</dbReference>
<protein>
    <submittedName>
        <fullName evidence="1">Uncharacterized protein</fullName>
    </submittedName>
</protein>
<dbReference type="EMBL" id="FRCA01000003">
    <property type="protein sequence ID" value="SHL86589.1"/>
    <property type="molecule type" value="Genomic_DNA"/>
</dbReference>
<reference evidence="1 2" key="1">
    <citation type="submission" date="2016-11" db="EMBL/GenBank/DDBJ databases">
        <authorList>
            <person name="Jaros S."/>
            <person name="Januszkiewicz K."/>
            <person name="Wedrychowicz H."/>
        </authorList>
    </citation>
    <scope>NUCLEOTIDE SEQUENCE [LARGE SCALE GENOMIC DNA]</scope>
    <source>
        <strain evidence="1 2">DSM 4740</strain>
    </source>
</reference>
<evidence type="ECO:0000313" key="1">
    <source>
        <dbReference type="EMBL" id="SHL86589.1"/>
    </source>
</evidence>